<dbReference type="Proteomes" id="UP000324800">
    <property type="component" value="Unassembled WGS sequence"/>
</dbReference>
<feature type="non-terminal residue" evidence="2">
    <location>
        <position position="228"/>
    </location>
</feature>
<proteinExistence type="predicted"/>
<name>A0A5J4RN47_9EUKA</name>
<evidence type="ECO:0000313" key="3">
    <source>
        <dbReference type="Proteomes" id="UP000324800"/>
    </source>
</evidence>
<reference evidence="2 3" key="1">
    <citation type="submission" date="2019-03" db="EMBL/GenBank/DDBJ databases">
        <title>Single cell metagenomics reveals metabolic interactions within the superorganism composed of flagellate Streblomastix strix and complex community of Bacteroidetes bacteria on its surface.</title>
        <authorList>
            <person name="Treitli S.C."/>
            <person name="Kolisko M."/>
            <person name="Husnik F."/>
            <person name="Keeling P."/>
            <person name="Hampl V."/>
        </authorList>
    </citation>
    <scope>NUCLEOTIDE SEQUENCE [LARGE SCALE GENOMIC DNA]</scope>
    <source>
        <strain evidence="2">ST1C</strain>
    </source>
</reference>
<protein>
    <submittedName>
        <fullName evidence="2">Uncharacterized protein</fullName>
    </submittedName>
</protein>
<organism evidence="2 3">
    <name type="scientific">Streblomastix strix</name>
    <dbReference type="NCBI Taxonomy" id="222440"/>
    <lineage>
        <taxon>Eukaryota</taxon>
        <taxon>Metamonada</taxon>
        <taxon>Preaxostyla</taxon>
        <taxon>Oxymonadida</taxon>
        <taxon>Streblomastigidae</taxon>
        <taxon>Streblomastix</taxon>
    </lineage>
</organism>
<feature type="compositionally biased region" description="Polar residues" evidence="1">
    <location>
        <begin position="161"/>
        <end position="174"/>
    </location>
</feature>
<sequence>MMLCEMDERREQNEISGIEESNQVYRQRRVSIAIGSVDKGEIGLRNNQSNQSTGSTFVEQNVCNQETGRRIEENNGLSITEHTIQIAIFYNERSEQGTGNMEEKRLGMFDGHQISIQPCDSNRRVAEILSVYAQGNTLYARRNAFRDLNCIEDLCKDNTNNNRQSVKQESSSDNELCRRHSVPDAGPAITRERDRVDIVGIQEIWMGDQREQKQIEIGLTICVSGMDV</sequence>
<accession>A0A5J4RN47</accession>
<evidence type="ECO:0000313" key="2">
    <source>
        <dbReference type="EMBL" id="KAA6335079.1"/>
    </source>
</evidence>
<feature type="region of interest" description="Disordered" evidence="1">
    <location>
        <begin position="161"/>
        <end position="189"/>
    </location>
</feature>
<dbReference type="EMBL" id="SNRW01041855">
    <property type="protein sequence ID" value="KAA6335079.1"/>
    <property type="molecule type" value="Genomic_DNA"/>
</dbReference>
<comment type="caution">
    <text evidence="2">The sequence shown here is derived from an EMBL/GenBank/DDBJ whole genome shotgun (WGS) entry which is preliminary data.</text>
</comment>
<gene>
    <name evidence="2" type="ORF">EZS28_053003</name>
</gene>
<dbReference type="AlphaFoldDB" id="A0A5J4RN47"/>
<evidence type="ECO:0000256" key="1">
    <source>
        <dbReference type="SAM" id="MobiDB-lite"/>
    </source>
</evidence>